<dbReference type="GO" id="GO:0004520">
    <property type="term" value="F:DNA endonuclease activity"/>
    <property type="evidence" value="ECO:0007669"/>
    <property type="project" value="TreeGrafter"/>
</dbReference>
<evidence type="ECO:0000313" key="2">
    <source>
        <dbReference type="Proteomes" id="UP001328107"/>
    </source>
</evidence>
<dbReference type="InterPro" id="IPR034998">
    <property type="entry name" value="ANKLE1"/>
</dbReference>
<dbReference type="PANTHER" id="PTHR46427:SF1">
    <property type="entry name" value="ANKYRIN REPEAT AND LEM DOMAIN-CONTAINING PROTEIN 1"/>
    <property type="match status" value="1"/>
</dbReference>
<dbReference type="AlphaFoldDB" id="A0AAN5D1B1"/>
<name>A0AAN5D1B1_9BILA</name>
<sequence>MEWKRQGAISRHEIESRVLRETFHLLPVLDLGFFKKMPEDLTRLSLGDLVPAILYVGRGSHGRSYQHLVEAKQFLLKRRVACSRIARIIASLWSEGGKVVILQFEHNSSLEEVQSREASLISAIGKQNLANVLCGTYKGSCREWSFMERAGMGVIILQRVNRSIRNDPTLIKAFSSSVTISTCTFGARFHLKKRRTAPSK</sequence>
<dbReference type="GO" id="GO:0000712">
    <property type="term" value="P:resolution of meiotic recombination intermediates"/>
    <property type="evidence" value="ECO:0007669"/>
    <property type="project" value="TreeGrafter"/>
</dbReference>
<dbReference type="PANTHER" id="PTHR46427">
    <property type="entry name" value="ANKYRIN REPEAT AND LEM DOMAIN-CONTAINING PROTEIN 1"/>
    <property type="match status" value="1"/>
</dbReference>
<accession>A0AAN5D1B1</accession>
<dbReference type="EMBL" id="BTRK01000005">
    <property type="protein sequence ID" value="GMR53799.1"/>
    <property type="molecule type" value="Genomic_DNA"/>
</dbReference>
<protein>
    <submittedName>
        <fullName evidence="1">Uncharacterized protein</fullName>
    </submittedName>
</protein>
<keyword evidence="2" id="KW-1185">Reference proteome</keyword>
<reference evidence="2" key="1">
    <citation type="submission" date="2022-10" db="EMBL/GenBank/DDBJ databases">
        <title>Genome assembly of Pristionchus species.</title>
        <authorList>
            <person name="Yoshida K."/>
            <person name="Sommer R.J."/>
        </authorList>
    </citation>
    <scope>NUCLEOTIDE SEQUENCE [LARGE SCALE GENOMIC DNA]</scope>
    <source>
        <strain evidence="2">RS5460</strain>
    </source>
</reference>
<organism evidence="1 2">
    <name type="scientific">Pristionchus mayeri</name>
    <dbReference type="NCBI Taxonomy" id="1317129"/>
    <lineage>
        <taxon>Eukaryota</taxon>
        <taxon>Metazoa</taxon>
        <taxon>Ecdysozoa</taxon>
        <taxon>Nematoda</taxon>
        <taxon>Chromadorea</taxon>
        <taxon>Rhabditida</taxon>
        <taxon>Rhabditina</taxon>
        <taxon>Diplogasteromorpha</taxon>
        <taxon>Diplogasteroidea</taxon>
        <taxon>Neodiplogasteridae</taxon>
        <taxon>Pristionchus</taxon>
    </lineage>
</organism>
<dbReference type="GO" id="GO:0005654">
    <property type="term" value="C:nucleoplasm"/>
    <property type="evidence" value="ECO:0007669"/>
    <property type="project" value="TreeGrafter"/>
</dbReference>
<dbReference type="Pfam" id="PF22945">
    <property type="entry name" value="LEM-3_GIY-YIG"/>
    <property type="match status" value="1"/>
</dbReference>
<proteinExistence type="predicted"/>
<dbReference type="Proteomes" id="UP001328107">
    <property type="component" value="Unassembled WGS sequence"/>
</dbReference>
<dbReference type="GO" id="GO:0000724">
    <property type="term" value="P:double-strand break repair via homologous recombination"/>
    <property type="evidence" value="ECO:0007669"/>
    <property type="project" value="TreeGrafter"/>
</dbReference>
<evidence type="ECO:0000313" key="1">
    <source>
        <dbReference type="EMBL" id="GMR53799.1"/>
    </source>
</evidence>
<comment type="caution">
    <text evidence="1">The sequence shown here is derived from an EMBL/GenBank/DDBJ whole genome shotgun (WGS) entry which is preliminary data.</text>
</comment>
<dbReference type="GO" id="GO:0005737">
    <property type="term" value="C:cytoplasm"/>
    <property type="evidence" value="ECO:0007669"/>
    <property type="project" value="TreeGrafter"/>
</dbReference>
<gene>
    <name evidence="1" type="ORF">PMAYCL1PPCAC_23994</name>
</gene>